<evidence type="ECO:0000313" key="1">
    <source>
        <dbReference type="EMBL" id="RUO18057.1"/>
    </source>
</evidence>
<gene>
    <name evidence="1" type="ORF">CWE08_12010</name>
</gene>
<dbReference type="Proteomes" id="UP000288395">
    <property type="component" value="Unassembled WGS sequence"/>
</dbReference>
<organism evidence="1 2">
    <name type="scientific">Aliidiomarina iranensis</name>
    <dbReference type="NCBI Taxonomy" id="1434071"/>
    <lineage>
        <taxon>Bacteria</taxon>
        <taxon>Pseudomonadati</taxon>
        <taxon>Pseudomonadota</taxon>
        <taxon>Gammaproteobacteria</taxon>
        <taxon>Alteromonadales</taxon>
        <taxon>Idiomarinaceae</taxon>
        <taxon>Aliidiomarina</taxon>
    </lineage>
</organism>
<reference evidence="2" key="1">
    <citation type="journal article" date="2018" name="Front. Microbiol.">
        <title>Genome-Based Analysis Reveals the Taxonomy and Diversity of the Family Idiomarinaceae.</title>
        <authorList>
            <person name="Liu Y."/>
            <person name="Lai Q."/>
            <person name="Shao Z."/>
        </authorList>
    </citation>
    <scope>NUCLEOTIDE SEQUENCE [LARGE SCALE GENOMIC DNA]</scope>
    <source>
        <strain evidence="2">GBPy7</strain>
    </source>
</reference>
<dbReference type="RefSeq" id="WP_092839476.1">
    <property type="nucleotide sequence ID" value="NZ_PIPJ01000019.1"/>
</dbReference>
<dbReference type="OrthoDB" id="6399636at2"/>
<name>A0A432VPJ6_9GAMM</name>
<evidence type="ECO:0000313" key="2">
    <source>
        <dbReference type="Proteomes" id="UP000288395"/>
    </source>
</evidence>
<proteinExistence type="predicted"/>
<comment type="caution">
    <text evidence="1">The sequence shown here is derived from an EMBL/GenBank/DDBJ whole genome shotgun (WGS) entry which is preliminary data.</text>
</comment>
<dbReference type="AlphaFoldDB" id="A0A432VPJ6"/>
<sequence length="224" mass="25622">MKFYLFILVIFSSQVTYAESLRKVRLDDTKICYPSSFSPDSSFMKAFLAPIADELDSSDGQELIYIPAQNIKAKVSGYTLSHINSNGVDFEHELMGLAYASSQIGNPNGMAEAAWNVYDKRDTVYVEKDPSLPFYRVYEYHEPLFMWHLVRSAPLKNPGKAIPSDWYIGHCSESAGSFSCKQTINFESIFYEYELQAHDLHLRSEVSEAVKSLFKEWKQNCEKS</sequence>
<accession>A0A432VPJ6</accession>
<dbReference type="EMBL" id="PIPJ01000019">
    <property type="protein sequence ID" value="RUO18057.1"/>
    <property type="molecule type" value="Genomic_DNA"/>
</dbReference>
<protein>
    <submittedName>
        <fullName evidence="1">Uncharacterized protein</fullName>
    </submittedName>
</protein>
<keyword evidence="2" id="KW-1185">Reference proteome</keyword>